<dbReference type="CDD" id="cd00586">
    <property type="entry name" value="4HBT"/>
    <property type="match status" value="1"/>
</dbReference>
<name>A0A919FAK5_9ACTN</name>
<dbReference type="Gene3D" id="3.10.129.10">
    <property type="entry name" value="Hotdog Thioesterase"/>
    <property type="match status" value="1"/>
</dbReference>
<dbReference type="Proteomes" id="UP000617734">
    <property type="component" value="Unassembled WGS sequence"/>
</dbReference>
<gene>
    <name evidence="1" type="ORF">GCM10018781_00940</name>
</gene>
<protein>
    <recommendedName>
        <fullName evidence="3">Thioesterase</fullName>
    </recommendedName>
</protein>
<proteinExistence type="predicted"/>
<evidence type="ECO:0008006" key="3">
    <source>
        <dbReference type="Google" id="ProtNLM"/>
    </source>
</evidence>
<evidence type="ECO:0000313" key="2">
    <source>
        <dbReference type="Proteomes" id="UP000617734"/>
    </source>
</evidence>
<organism evidence="1 2">
    <name type="scientific">Kitasatospora indigofera</name>
    <dbReference type="NCBI Taxonomy" id="67307"/>
    <lineage>
        <taxon>Bacteria</taxon>
        <taxon>Bacillati</taxon>
        <taxon>Actinomycetota</taxon>
        <taxon>Actinomycetes</taxon>
        <taxon>Kitasatosporales</taxon>
        <taxon>Streptomycetaceae</taxon>
        <taxon>Kitasatospora</taxon>
    </lineage>
</organism>
<comment type="caution">
    <text evidence="1">The sequence shown here is derived from an EMBL/GenBank/DDBJ whole genome shotgun (WGS) entry which is preliminary data.</text>
</comment>
<sequence length="94" mass="10371">MTEQPDTAFRKSFEVRWDGVDVNGHLRNTRYLEYASTARTALLAAHGWTVRDLLREGRTAVMPAEEAQYLAEVFPADLRTAGPAPEGSGEPSHG</sequence>
<dbReference type="Pfam" id="PF13279">
    <property type="entry name" value="4HBT_2"/>
    <property type="match status" value="1"/>
</dbReference>
<reference evidence="1" key="1">
    <citation type="journal article" date="2014" name="Int. J. Syst. Evol. Microbiol.">
        <title>Complete genome sequence of Corynebacterium casei LMG S-19264T (=DSM 44701T), isolated from a smear-ripened cheese.</title>
        <authorList>
            <consortium name="US DOE Joint Genome Institute (JGI-PGF)"/>
            <person name="Walter F."/>
            <person name="Albersmeier A."/>
            <person name="Kalinowski J."/>
            <person name="Ruckert C."/>
        </authorList>
    </citation>
    <scope>NUCLEOTIDE SEQUENCE</scope>
    <source>
        <strain evidence="1">JCM 4646</strain>
    </source>
</reference>
<keyword evidence="2" id="KW-1185">Reference proteome</keyword>
<dbReference type="GeneID" id="95350651"/>
<dbReference type="EMBL" id="BNBO01000001">
    <property type="protein sequence ID" value="GHH58856.1"/>
    <property type="molecule type" value="Genomic_DNA"/>
</dbReference>
<evidence type="ECO:0000313" key="1">
    <source>
        <dbReference type="EMBL" id="GHH58856.1"/>
    </source>
</evidence>
<dbReference type="RefSeq" id="WP_190208706.1">
    <property type="nucleotide sequence ID" value="NZ_BNBO01000001.1"/>
</dbReference>
<dbReference type="AlphaFoldDB" id="A0A919FAK5"/>
<dbReference type="SUPFAM" id="SSF54637">
    <property type="entry name" value="Thioesterase/thiol ester dehydrase-isomerase"/>
    <property type="match status" value="1"/>
</dbReference>
<dbReference type="InterPro" id="IPR029069">
    <property type="entry name" value="HotDog_dom_sf"/>
</dbReference>
<reference evidence="1" key="2">
    <citation type="submission" date="2020-09" db="EMBL/GenBank/DDBJ databases">
        <authorList>
            <person name="Sun Q."/>
            <person name="Ohkuma M."/>
        </authorList>
    </citation>
    <scope>NUCLEOTIDE SEQUENCE</scope>
    <source>
        <strain evidence="1">JCM 4646</strain>
    </source>
</reference>
<accession>A0A919FAK5</accession>